<protein>
    <submittedName>
        <fullName evidence="1">Uncharacterized protein</fullName>
    </submittedName>
</protein>
<gene>
    <name evidence="1" type="ORF">NX722_05665</name>
</gene>
<dbReference type="EMBL" id="JAPFCC010000001">
    <property type="protein sequence ID" value="MCW7552140.1"/>
    <property type="molecule type" value="Genomic_DNA"/>
</dbReference>
<comment type="caution">
    <text evidence="1">The sequence shown here is derived from an EMBL/GenBank/DDBJ whole genome shotgun (WGS) entry which is preliminary data.</text>
</comment>
<dbReference type="Proteomes" id="UP001209854">
    <property type="component" value="Unassembled WGS sequence"/>
</dbReference>
<accession>A0ABT3MRZ3</accession>
<evidence type="ECO:0000313" key="1">
    <source>
        <dbReference type="EMBL" id="MCW7552140.1"/>
    </source>
</evidence>
<name>A0ABT3MRZ3_9GAMM</name>
<sequence length="59" mass="6842">MKVRLRVPVIYEDQLYQQGKVLEVSPLEGGRMVHDKIAVPEPDAPRRKVIRPAETRRYG</sequence>
<reference evidence="1 2" key="1">
    <citation type="submission" date="2022-10" db="EMBL/GenBank/DDBJ databases">
        <title>High-quality genome sequences of two octocoral-associated bacteria, Endozoicomonas euniceicola EF212 and Endozoicomonas gorgoniicola PS125.</title>
        <authorList>
            <person name="Chiou Y.-J."/>
            <person name="Chen Y.-H."/>
        </authorList>
    </citation>
    <scope>NUCLEOTIDE SEQUENCE [LARGE SCALE GENOMIC DNA]</scope>
    <source>
        <strain evidence="1 2">PS125</strain>
    </source>
</reference>
<proteinExistence type="predicted"/>
<keyword evidence="2" id="KW-1185">Reference proteome</keyword>
<organism evidence="1 2">
    <name type="scientific">Endozoicomonas gorgoniicola</name>
    <dbReference type="NCBI Taxonomy" id="1234144"/>
    <lineage>
        <taxon>Bacteria</taxon>
        <taxon>Pseudomonadati</taxon>
        <taxon>Pseudomonadota</taxon>
        <taxon>Gammaproteobacteria</taxon>
        <taxon>Oceanospirillales</taxon>
        <taxon>Endozoicomonadaceae</taxon>
        <taxon>Endozoicomonas</taxon>
    </lineage>
</organism>
<evidence type="ECO:0000313" key="2">
    <source>
        <dbReference type="Proteomes" id="UP001209854"/>
    </source>
</evidence>
<dbReference type="RefSeq" id="WP_262567118.1">
    <property type="nucleotide sequence ID" value="NZ_JAPFCC010000001.1"/>
</dbReference>